<dbReference type="PROSITE" id="PS51831">
    <property type="entry name" value="HD"/>
    <property type="match status" value="1"/>
</dbReference>
<dbReference type="RefSeq" id="WP_102892642.1">
    <property type="nucleotide sequence ID" value="NZ_NBZD01000003.1"/>
</dbReference>
<reference evidence="5" key="1">
    <citation type="submission" date="2017-04" db="EMBL/GenBank/DDBJ databases">
        <authorList>
            <person name="Bumgarner R.E."/>
            <person name="Fredricks D.N."/>
            <person name="Srinivasan S."/>
        </authorList>
    </citation>
    <scope>NUCLEOTIDE SEQUENCE [LARGE SCALE GENOMIC DNA]</scope>
    <source>
        <strain evidence="5">KA00405</strain>
    </source>
</reference>
<dbReference type="InterPro" id="IPR050135">
    <property type="entry name" value="dGTPase-like"/>
</dbReference>
<dbReference type="NCBIfam" id="TIGR01353">
    <property type="entry name" value="dGTP_triPase"/>
    <property type="match status" value="1"/>
</dbReference>
<protein>
    <recommendedName>
        <fullName evidence="3">HD domain-containing protein</fullName>
    </recommendedName>
</protein>
<dbReference type="GO" id="GO:0006203">
    <property type="term" value="P:dGTP catabolic process"/>
    <property type="evidence" value="ECO:0007669"/>
    <property type="project" value="TreeGrafter"/>
</dbReference>
<keyword evidence="1" id="KW-0378">Hydrolase</keyword>
<dbReference type="Gene3D" id="1.10.3210.10">
    <property type="entry name" value="Hypothetical protein af1432"/>
    <property type="match status" value="1"/>
</dbReference>
<dbReference type="SMART" id="SM00471">
    <property type="entry name" value="HDc"/>
    <property type="match status" value="1"/>
</dbReference>
<gene>
    <name evidence="4" type="ORF">B7R76_06270</name>
</gene>
<proteinExistence type="predicted"/>
<dbReference type="AlphaFoldDB" id="A0A2J8B0Z7"/>
<dbReference type="PANTHER" id="PTHR11373">
    <property type="entry name" value="DEOXYNUCLEOSIDE TRIPHOSPHATE TRIPHOSPHOHYDROLASE"/>
    <property type="match status" value="1"/>
</dbReference>
<evidence type="ECO:0000313" key="5">
    <source>
        <dbReference type="Proteomes" id="UP000236394"/>
    </source>
</evidence>
<dbReference type="InterPro" id="IPR006261">
    <property type="entry name" value="dGTPase"/>
</dbReference>
<dbReference type="InterPro" id="IPR023293">
    <property type="entry name" value="dGTP_triP_hydro_central_sf"/>
</dbReference>
<organism evidence="4 5">
    <name type="scientific">Mageeibacillus indolicus</name>
    <dbReference type="NCBI Taxonomy" id="884684"/>
    <lineage>
        <taxon>Bacteria</taxon>
        <taxon>Bacillati</taxon>
        <taxon>Bacillota</taxon>
        <taxon>Clostridia</taxon>
        <taxon>Eubacteriales</taxon>
        <taxon>Oscillospiraceae</taxon>
        <taxon>Mageeibacillus</taxon>
    </lineage>
</organism>
<comment type="caution">
    <text evidence="4">The sequence shown here is derived from an EMBL/GenBank/DDBJ whole genome shotgun (WGS) entry which is preliminary data.</text>
</comment>
<evidence type="ECO:0000256" key="1">
    <source>
        <dbReference type="ARBA" id="ARBA00022801"/>
    </source>
</evidence>
<accession>A0A2J8B0Z7</accession>
<name>A0A2J8B0Z7_9FIRM</name>
<evidence type="ECO:0000259" key="3">
    <source>
        <dbReference type="PROSITE" id="PS51831"/>
    </source>
</evidence>
<evidence type="ECO:0000313" key="4">
    <source>
        <dbReference type="EMBL" id="PNH18442.1"/>
    </source>
</evidence>
<dbReference type="InterPro" id="IPR006674">
    <property type="entry name" value="HD_domain"/>
</dbReference>
<dbReference type="InterPro" id="IPR027432">
    <property type="entry name" value="dGTP_triphosphohydrolase_C"/>
</dbReference>
<feature type="compositionally biased region" description="Polar residues" evidence="2">
    <location>
        <begin position="50"/>
        <end position="59"/>
    </location>
</feature>
<dbReference type="Pfam" id="PF01966">
    <property type="entry name" value="HD"/>
    <property type="match status" value="1"/>
</dbReference>
<evidence type="ECO:0000256" key="2">
    <source>
        <dbReference type="SAM" id="MobiDB-lite"/>
    </source>
</evidence>
<dbReference type="PANTHER" id="PTHR11373:SF32">
    <property type="entry name" value="DEOXYGUANOSINETRIPHOSPHATE TRIPHOSPHOHYDROLASE"/>
    <property type="match status" value="1"/>
</dbReference>
<sequence length="551" mass="61683">MIKNKTADNKKYNEFMNWDNLLLLLRQSSFGQVKNIGGIRGSSPADSEGSDGSSPANLNGIQRAESVNAGDEGLAGDYQRILLSASFRRLQDKTQVFPLDSSDFVRTRLTHSLEVSSLAKRLGEMVGRLLGDMADQFVTPTSSQKAIISDLLLCAGLIHDIGNPPFGHYGETTIRLWFRQHLPKLTFKGCPLISVLSAAMREDLYNFDGNAQGLRVLTKLHFSAEGWGLNLPFSLLHILMKYPVSSLEVNSAAADITRHKLGYFMAEKDIFSKLINNLGTGIKVGRGVNLAESEAASDNQLTFLANMAIPRACRHPLTFLLEAADDIAYRTADIEDAFKKNKFNFDLLYKELRNFNSKNKYGYSEEQCDGYTELVKRLQMERRLASARKLPESDLYALQKWLDFLRDVLAKTVAKNFVVNYMAIMSGQWQSELSTGTIADPVLSALGTIAYKYVFHSRQIIKLELAANSIIGGLLDLFVPACVNFDTEEALDPVQQRLIDIISDNYIQCYRRCSRGRPESEKLYLRLLLVTDYISGMTDGYAKNLLNQLRG</sequence>
<feature type="region of interest" description="Disordered" evidence="2">
    <location>
        <begin position="37"/>
        <end position="59"/>
    </location>
</feature>
<dbReference type="InterPro" id="IPR003607">
    <property type="entry name" value="HD/PDEase_dom"/>
</dbReference>
<feature type="domain" description="HD" evidence="3">
    <location>
        <begin position="108"/>
        <end position="266"/>
    </location>
</feature>
<dbReference type="Gene3D" id="1.10.3410.10">
    <property type="entry name" value="putative deoxyguanosinetriphosphate triphosphohydrolase like domain"/>
    <property type="match status" value="1"/>
</dbReference>
<dbReference type="EMBL" id="NBZD01000003">
    <property type="protein sequence ID" value="PNH18442.1"/>
    <property type="molecule type" value="Genomic_DNA"/>
</dbReference>
<dbReference type="Gene3D" id="1.10.3550.10">
    <property type="entry name" value="eoxyguanosinetriphosphate triphosphohydrolase domain-like"/>
    <property type="match status" value="1"/>
</dbReference>
<dbReference type="GO" id="GO:0008832">
    <property type="term" value="F:dGTPase activity"/>
    <property type="evidence" value="ECO:0007669"/>
    <property type="project" value="TreeGrafter"/>
</dbReference>
<dbReference type="CDD" id="cd00077">
    <property type="entry name" value="HDc"/>
    <property type="match status" value="1"/>
</dbReference>
<dbReference type="SUPFAM" id="SSF109604">
    <property type="entry name" value="HD-domain/PDEase-like"/>
    <property type="match status" value="1"/>
</dbReference>
<dbReference type="Proteomes" id="UP000236394">
    <property type="component" value="Unassembled WGS sequence"/>
</dbReference>